<evidence type="ECO:0000256" key="1">
    <source>
        <dbReference type="SAM" id="MobiDB-lite"/>
    </source>
</evidence>
<feature type="region of interest" description="Disordered" evidence="1">
    <location>
        <begin position="122"/>
        <end position="162"/>
    </location>
</feature>
<dbReference type="EMBL" id="JACGCM010001747">
    <property type="protein sequence ID" value="KAF6150305.1"/>
    <property type="molecule type" value="Genomic_DNA"/>
</dbReference>
<feature type="region of interest" description="Disordered" evidence="1">
    <location>
        <begin position="36"/>
        <end position="56"/>
    </location>
</feature>
<dbReference type="Proteomes" id="UP000541444">
    <property type="component" value="Unassembled WGS sequence"/>
</dbReference>
<comment type="caution">
    <text evidence="2">The sequence shown here is derived from an EMBL/GenBank/DDBJ whole genome shotgun (WGS) entry which is preliminary data.</text>
</comment>
<proteinExistence type="predicted"/>
<name>A0A7J7M610_9MAGN</name>
<sequence length="180" mass="20732">MRILLVLRFIDRIEKVNAQEKFMRIKHAYNALMNPGPRQRSNYSYSTERTQSRSAQEEEEFYGFGNFVKDVQITIEDLFRDLQAEFQSGSQGKPKSLWEELADIGEEFVEFLEKELNITDPNLKEENNNEGPVKGNTYSNTRSEGQGSDLRNEVSKEGTIEDSIDEVEATLAKLKRELGL</sequence>
<feature type="compositionally biased region" description="Basic and acidic residues" evidence="1">
    <location>
        <begin position="150"/>
        <end position="159"/>
    </location>
</feature>
<keyword evidence="3" id="KW-1185">Reference proteome</keyword>
<dbReference type="AlphaFoldDB" id="A0A7J7M610"/>
<organism evidence="2 3">
    <name type="scientific">Kingdonia uniflora</name>
    <dbReference type="NCBI Taxonomy" id="39325"/>
    <lineage>
        <taxon>Eukaryota</taxon>
        <taxon>Viridiplantae</taxon>
        <taxon>Streptophyta</taxon>
        <taxon>Embryophyta</taxon>
        <taxon>Tracheophyta</taxon>
        <taxon>Spermatophyta</taxon>
        <taxon>Magnoliopsida</taxon>
        <taxon>Ranunculales</taxon>
        <taxon>Circaeasteraceae</taxon>
        <taxon>Kingdonia</taxon>
    </lineage>
</organism>
<feature type="compositionally biased region" description="Polar residues" evidence="1">
    <location>
        <begin position="136"/>
        <end position="146"/>
    </location>
</feature>
<protein>
    <submittedName>
        <fullName evidence="2">Uncharacterized protein</fullName>
    </submittedName>
</protein>
<feature type="compositionally biased region" description="Polar residues" evidence="1">
    <location>
        <begin position="39"/>
        <end position="54"/>
    </location>
</feature>
<evidence type="ECO:0000313" key="2">
    <source>
        <dbReference type="EMBL" id="KAF6150305.1"/>
    </source>
</evidence>
<gene>
    <name evidence="2" type="ORF">GIB67_034004</name>
</gene>
<reference evidence="2 3" key="1">
    <citation type="journal article" date="2020" name="IScience">
        <title>Genome Sequencing of the Endangered Kingdonia uniflora (Circaeasteraceae, Ranunculales) Reveals Potential Mechanisms of Evolutionary Specialization.</title>
        <authorList>
            <person name="Sun Y."/>
            <person name="Deng T."/>
            <person name="Zhang A."/>
            <person name="Moore M.J."/>
            <person name="Landis J.B."/>
            <person name="Lin N."/>
            <person name="Zhang H."/>
            <person name="Zhang X."/>
            <person name="Huang J."/>
            <person name="Zhang X."/>
            <person name="Sun H."/>
            <person name="Wang H."/>
        </authorList>
    </citation>
    <scope>NUCLEOTIDE SEQUENCE [LARGE SCALE GENOMIC DNA]</scope>
    <source>
        <strain evidence="2">TB1705</strain>
        <tissue evidence="2">Leaf</tissue>
    </source>
</reference>
<evidence type="ECO:0000313" key="3">
    <source>
        <dbReference type="Proteomes" id="UP000541444"/>
    </source>
</evidence>
<dbReference type="OrthoDB" id="10250354at2759"/>
<accession>A0A7J7M610</accession>